<dbReference type="Gene3D" id="1.10.630.10">
    <property type="entry name" value="Cytochrome P450"/>
    <property type="match status" value="1"/>
</dbReference>
<feature type="transmembrane region" description="Helical" evidence="9">
    <location>
        <begin position="26"/>
        <end position="43"/>
    </location>
</feature>
<keyword evidence="9" id="KW-0812">Transmembrane</keyword>
<evidence type="ECO:0000256" key="7">
    <source>
        <dbReference type="ARBA" id="ARBA00023033"/>
    </source>
</evidence>
<organism evidence="10 11">
    <name type="scientific">Cerrena zonata</name>
    <dbReference type="NCBI Taxonomy" id="2478898"/>
    <lineage>
        <taxon>Eukaryota</taxon>
        <taxon>Fungi</taxon>
        <taxon>Dikarya</taxon>
        <taxon>Basidiomycota</taxon>
        <taxon>Agaricomycotina</taxon>
        <taxon>Agaricomycetes</taxon>
        <taxon>Polyporales</taxon>
        <taxon>Cerrenaceae</taxon>
        <taxon>Cerrena</taxon>
    </lineage>
</organism>
<dbReference type="Pfam" id="PF00067">
    <property type="entry name" value="p450"/>
    <property type="match status" value="1"/>
</dbReference>
<keyword evidence="8" id="KW-0349">Heme</keyword>
<dbReference type="GO" id="GO:0005506">
    <property type="term" value="F:iron ion binding"/>
    <property type="evidence" value="ECO:0007669"/>
    <property type="project" value="InterPro"/>
</dbReference>
<dbReference type="PRINTS" id="PR00385">
    <property type="entry name" value="P450"/>
</dbReference>
<keyword evidence="11" id="KW-1185">Reference proteome</keyword>
<evidence type="ECO:0008006" key="12">
    <source>
        <dbReference type="Google" id="ProtNLM"/>
    </source>
</evidence>
<keyword evidence="9" id="KW-1133">Transmembrane helix</keyword>
<comment type="similarity">
    <text evidence="3">Belongs to the cytochrome P450 family.</text>
</comment>
<feature type="binding site" description="axial binding residue" evidence="8">
    <location>
        <position position="472"/>
    </location>
    <ligand>
        <name>heme</name>
        <dbReference type="ChEBI" id="CHEBI:30413"/>
    </ligand>
    <ligandPart>
        <name>Fe</name>
        <dbReference type="ChEBI" id="CHEBI:18248"/>
    </ligandPart>
</feature>
<evidence type="ECO:0000313" key="11">
    <source>
        <dbReference type="Proteomes" id="UP001385951"/>
    </source>
</evidence>
<dbReference type="CDD" id="cd11061">
    <property type="entry name" value="CYP67-like"/>
    <property type="match status" value="1"/>
</dbReference>
<feature type="transmembrane region" description="Helical" evidence="9">
    <location>
        <begin position="50"/>
        <end position="69"/>
    </location>
</feature>
<dbReference type="InterPro" id="IPR036396">
    <property type="entry name" value="Cyt_P450_sf"/>
</dbReference>
<keyword evidence="5" id="KW-0560">Oxidoreductase</keyword>
<proteinExistence type="inferred from homology"/>
<name>A0AAW0FM09_9APHY</name>
<dbReference type="PANTHER" id="PTHR24305:SF187">
    <property type="entry name" value="P450, PUTATIVE (EUROFUNG)-RELATED"/>
    <property type="match status" value="1"/>
</dbReference>
<evidence type="ECO:0000256" key="4">
    <source>
        <dbReference type="ARBA" id="ARBA00022723"/>
    </source>
</evidence>
<dbReference type="PANTHER" id="PTHR24305">
    <property type="entry name" value="CYTOCHROME P450"/>
    <property type="match status" value="1"/>
</dbReference>
<evidence type="ECO:0000313" key="10">
    <source>
        <dbReference type="EMBL" id="KAK7680564.1"/>
    </source>
</evidence>
<dbReference type="InterPro" id="IPR001128">
    <property type="entry name" value="Cyt_P450"/>
</dbReference>
<dbReference type="EMBL" id="JASBNA010000048">
    <property type="protein sequence ID" value="KAK7680564.1"/>
    <property type="molecule type" value="Genomic_DNA"/>
</dbReference>
<protein>
    <recommendedName>
        <fullName evidence="12">Cytochrome P450 monooxygenase</fullName>
    </recommendedName>
</protein>
<dbReference type="InterPro" id="IPR050121">
    <property type="entry name" value="Cytochrome_P450_monoxygenase"/>
</dbReference>
<dbReference type="SUPFAM" id="SSF48264">
    <property type="entry name" value="Cytochrome P450"/>
    <property type="match status" value="1"/>
</dbReference>
<reference evidence="10 11" key="1">
    <citation type="submission" date="2022-09" db="EMBL/GenBank/DDBJ databases">
        <authorList>
            <person name="Palmer J.M."/>
        </authorList>
    </citation>
    <scope>NUCLEOTIDE SEQUENCE [LARGE SCALE GENOMIC DNA]</scope>
    <source>
        <strain evidence="10 11">DSM 7382</strain>
    </source>
</reference>
<dbReference type="GO" id="GO:0016705">
    <property type="term" value="F:oxidoreductase activity, acting on paired donors, with incorporation or reduction of molecular oxygen"/>
    <property type="evidence" value="ECO:0007669"/>
    <property type="project" value="InterPro"/>
</dbReference>
<keyword evidence="4 8" id="KW-0479">Metal-binding</keyword>
<keyword evidence="6 8" id="KW-0408">Iron</keyword>
<dbReference type="AlphaFoldDB" id="A0AAW0FM09"/>
<comment type="pathway">
    <text evidence="2">Secondary metabolite biosynthesis.</text>
</comment>
<dbReference type="GO" id="GO:0020037">
    <property type="term" value="F:heme binding"/>
    <property type="evidence" value="ECO:0007669"/>
    <property type="project" value="InterPro"/>
</dbReference>
<dbReference type="Proteomes" id="UP001385951">
    <property type="component" value="Unassembled WGS sequence"/>
</dbReference>
<evidence type="ECO:0000256" key="2">
    <source>
        <dbReference type="ARBA" id="ARBA00005179"/>
    </source>
</evidence>
<evidence type="ECO:0000256" key="9">
    <source>
        <dbReference type="SAM" id="Phobius"/>
    </source>
</evidence>
<gene>
    <name evidence="10" type="ORF">QCA50_016346</name>
</gene>
<dbReference type="PRINTS" id="PR00463">
    <property type="entry name" value="EP450I"/>
</dbReference>
<comment type="caution">
    <text evidence="10">The sequence shown here is derived from an EMBL/GenBank/DDBJ whole genome shotgun (WGS) entry which is preliminary data.</text>
</comment>
<keyword evidence="9" id="KW-0472">Membrane</keyword>
<evidence type="ECO:0000256" key="8">
    <source>
        <dbReference type="PIRSR" id="PIRSR602401-1"/>
    </source>
</evidence>
<evidence type="ECO:0000256" key="1">
    <source>
        <dbReference type="ARBA" id="ARBA00001971"/>
    </source>
</evidence>
<accession>A0AAW0FM09</accession>
<sequence>MLIDTVLAVLFTHGWLHFMFKEPRNITGPLKVILSALLVVMILSDLSIKFCLIHAGTYLLLLVTSVAIYRVSPFHPLAKFPGPVLNKITKLAGMQNSWGGHGHRNNHELHKKYGPIVRVGPNDLSIVDVDAVTSVLGANGLPKGRYYDARQDPNAPSNLIILREEPHAHRRRLWNRGLTPEALREYEAIIAKRASQVISQIQESKGDIDFASYVNYFTFDVMGDMAFGRGFNMITEGDKDGLWDTLERWAFSAAVISHMPWAVRLWEKLPAVSHELLKLRKFGFDCAMQRAKGGATSKDLWYHLSDEAGLEKEKPTLREVASDGALAVIAGADTTASALASLFWSLIRNPEVYKRLQNEIDTVYADHANPLSTEKHSKLVYLNACINETLRLYPPVPTNGPRQVWYGAGPHVVAGSAIPEGTQIYVPPYSLHRDPRYFSPNPETFIPERWLESDKTMNTLAFIPFSYGPANCVGRQMAKQEMLMFASVLLQNFTFSFAKGFDSDDWPNQMHDYFVTTRGPLLLHAEPRTI</sequence>
<evidence type="ECO:0000256" key="3">
    <source>
        <dbReference type="ARBA" id="ARBA00010617"/>
    </source>
</evidence>
<dbReference type="GO" id="GO:0004497">
    <property type="term" value="F:monooxygenase activity"/>
    <property type="evidence" value="ECO:0007669"/>
    <property type="project" value="UniProtKB-KW"/>
</dbReference>
<keyword evidence="7" id="KW-0503">Monooxygenase</keyword>
<dbReference type="InterPro" id="IPR002401">
    <property type="entry name" value="Cyt_P450_E_grp-I"/>
</dbReference>
<evidence type="ECO:0000256" key="5">
    <source>
        <dbReference type="ARBA" id="ARBA00023002"/>
    </source>
</evidence>
<comment type="cofactor">
    <cofactor evidence="1 8">
        <name>heme</name>
        <dbReference type="ChEBI" id="CHEBI:30413"/>
    </cofactor>
</comment>
<evidence type="ECO:0000256" key="6">
    <source>
        <dbReference type="ARBA" id="ARBA00023004"/>
    </source>
</evidence>